<feature type="region of interest" description="Disordered" evidence="1">
    <location>
        <begin position="185"/>
        <end position="215"/>
    </location>
</feature>
<feature type="domain" description="Transposase InsH N-terminal" evidence="2">
    <location>
        <begin position="16"/>
        <end position="113"/>
    </location>
</feature>
<keyword evidence="5" id="KW-1185">Reference proteome</keyword>
<accession>A0A2N7VAU7</accession>
<evidence type="ECO:0000313" key="5">
    <source>
        <dbReference type="Proteomes" id="UP000235616"/>
    </source>
</evidence>
<reference evidence="4 5" key="1">
    <citation type="submission" date="2018-01" db="EMBL/GenBank/DDBJ databases">
        <title>Whole genome analyses suggest that Burkholderia sensu lato contains two further novel genera in the rhizoxinica-symbiotica group Mycetohabitans gen. nov., and Trinickia gen. nov.: implications for the evolution of diazotrophy and nodulation in the Burkholderiaceae.</title>
        <authorList>
            <person name="Estrada-de los Santos P."/>
            <person name="Palmer M."/>
            <person name="Chavez-Ramirez B."/>
            <person name="Beukes C."/>
            <person name="Steenkamp E.T."/>
            <person name="Hirsch A.M."/>
            <person name="Manyaka P."/>
            <person name="Maluk M."/>
            <person name="Lafos M."/>
            <person name="Crook M."/>
            <person name="Gross E."/>
            <person name="Simon M.F."/>
            <person name="Bueno dos Reis Junior F."/>
            <person name="Poole P.S."/>
            <person name="Venter S.N."/>
            <person name="James E.K."/>
        </authorList>
    </citation>
    <scope>NUCLEOTIDE SEQUENCE [LARGE SCALE GENOMIC DNA]</scope>
    <source>
        <strain evidence="4 5">GIMN1.004</strain>
    </source>
</reference>
<name>A0A2N7VAU7_9BURK</name>
<dbReference type="Pfam" id="PF05598">
    <property type="entry name" value="DUF772"/>
    <property type="match status" value="1"/>
</dbReference>
<dbReference type="RefSeq" id="WP_102649536.1">
    <property type="nucleotide sequence ID" value="NZ_PNYA01000070.1"/>
</dbReference>
<dbReference type="InterPro" id="IPR025668">
    <property type="entry name" value="Tnp_DDE_dom"/>
</dbReference>
<dbReference type="Proteomes" id="UP000235616">
    <property type="component" value="Unassembled WGS sequence"/>
</dbReference>
<sequence length="505" mass="57969">MLKKPTPAQQELEMVTLEMLVPKDHLLRKIEAAVDFEFIREKVAHLYCADNGRPALDPVVLFKLLFIGYLFGVRSERQLIREVQVNVAYRWFAGFRLTDKVPDASTFSQNRRRRFTDTTVYQDIFDEIVRQAIGHGMVDGRVLYSDSTHLKANANKNKFDEVQVAQTPSAYLAELDAAIDADRTAQGKKPLKRDDDDQPPPSKQIKVSRTDPESGYMVRDDKPKGFFYLDHRTVDAKHAIITDTHVTPASVHDSQPYLARLDRQRKRFGFEVQAVGLDAGYFTPAICQGLEDRGVAGVMGYRSPNHKPGTFYKREYRYDAYRDEYVCPQGQALRYSTTNRVGYREYKSNPELCKRCEVRGQCTSSANAIKVVVRHVWERAKERVDARRLTEWGKRIYARRKETVERSFADAKQLHGHRYARMRGLRKVAEQCLLAAAAQNIKKIALLLARLRALLRHFWRLCEPLQRLIAEFAGLLAQIAPHRTHSATAQKTNPMLRKTWGSSAV</sequence>
<dbReference type="PANTHER" id="PTHR33408">
    <property type="entry name" value="TRANSPOSASE"/>
    <property type="match status" value="1"/>
</dbReference>
<dbReference type="OrthoDB" id="111180at2"/>
<dbReference type="InterPro" id="IPR008490">
    <property type="entry name" value="Transposase_InsH_N"/>
</dbReference>
<evidence type="ECO:0000313" key="4">
    <source>
        <dbReference type="EMBL" id="PMS13642.1"/>
    </source>
</evidence>
<dbReference type="InterPro" id="IPR047629">
    <property type="entry name" value="IS1182_transpos"/>
</dbReference>
<protein>
    <submittedName>
        <fullName evidence="4">IS5/IS1182 family transposase</fullName>
    </submittedName>
</protein>
<evidence type="ECO:0000256" key="1">
    <source>
        <dbReference type="SAM" id="MobiDB-lite"/>
    </source>
</evidence>
<evidence type="ECO:0000259" key="3">
    <source>
        <dbReference type="Pfam" id="PF13751"/>
    </source>
</evidence>
<dbReference type="Pfam" id="PF13751">
    <property type="entry name" value="DDE_Tnp_1_6"/>
    <property type="match status" value="1"/>
</dbReference>
<evidence type="ECO:0000259" key="2">
    <source>
        <dbReference type="Pfam" id="PF05598"/>
    </source>
</evidence>
<feature type="domain" description="Transposase DDE" evidence="3">
    <location>
        <begin position="326"/>
        <end position="444"/>
    </location>
</feature>
<dbReference type="EMBL" id="PNYA01000070">
    <property type="protein sequence ID" value="PMS13642.1"/>
    <property type="molecule type" value="Genomic_DNA"/>
</dbReference>
<dbReference type="NCBIfam" id="NF033551">
    <property type="entry name" value="transpos_IS1182"/>
    <property type="match status" value="1"/>
</dbReference>
<gene>
    <name evidence="4" type="ORF">C0Z18_32395</name>
</gene>
<dbReference type="AlphaFoldDB" id="A0A2N7VAU7"/>
<proteinExistence type="predicted"/>
<organism evidence="4 5">
    <name type="scientific">Trinickia dabaoshanensis</name>
    <dbReference type="NCBI Taxonomy" id="564714"/>
    <lineage>
        <taxon>Bacteria</taxon>
        <taxon>Pseudomonadati</taxon>
        <taxon>Pseudomonadota</taxon>
        <taxon>Betaproteobacteria</taxon>
        <taxon>Burkholderiales</taxon>
        <taxon>Burkholderiaceae</taxon>
        <taxon>Trinickia</taxon>
    </lineage>
</organism>
<comment type="caution">
    <text evidence="4">The sequence shown here is derived from an EMBL/GenBank/DDBJ whole genome shotgun (WGS) entry which is preliminary data.</text>
</comment>